<feature type="transmembrane region" description="Helical" evidence="2">
    <location>
        <begin position="83"/>
        <end position="102"/>
    </location>
</feature>
<evidence type="ECO:0000313" key="3">
    <source>
        <dbReference type="EMBL" id="APF41381.1"/>
    </source>
</evidence>
<sequence>MGVLDLLNAYREFGMSAGSDRLTGTLGKLTVRDLVVVGGALLCVIASFVPRYVAASATGLYLPGVDGVWINNWSLTSNLFDNLVKGVFPLAVAIMFVIRRYANRSRFSIASLTLDQFAAVAGVAAALAYVIEFATIINIAPALGIIGAVAIIVGTSMSRYIGAFRKDFVPSDAAFLSGAVVLTEPKPRAPKPVKPAVPVSTYDAAAHPGSSAEDSSPLFSDEGADSEISSTSVRSTDSVPAKDEKRPAPTVAPVVATESTTDSDKAVSNEDDFDVIESSAADADDAPRDEPEAFWFAVPAERNAVDPNTGETAFTLEPGTWILALEDRGQEFLVQDTNGTVGVLRDLNGVERG</sequence>
<accession>A0A1L2ZQW2</accession>
<feature type="transmembrane region" description="Helical" evidence="2">
    <location>
        <begin position="34"/>
        <end position="53"/>
    </location>
</feature>
<proteinExistence type="predicted"/>
<organism evidence="3 4">
    <name type="scientific">Neomicrococcus aestuarii</name>
    <dbReference type="NCBI Taxonomy" id="556325"/>
    <lineage>
        <taxon>Bacteria</taxon>
        <taxon>Bacillati</taxon>
        <taxon>Actinomycetota</taxon>
        <taxon>Actinomycetes</taxon>
        <taxon>Micrococcales</taxon>
        <taxon>Micrococcaceae</taxon>
        <taxon>Neomicrococcus</taxon>
    </lineage>
</organism>
<gene>
    <name evidence="3" type="ORF">BHE16_10690</name>
</gene>
<feature type="transmembrane region" description="Helical" evidence="2">
    <location>
        <begin position="109"/>
        <end position="130"/>
    </location>
</feature>
<dbReference type="STRING" id="556325.BHE16_10690"/>
<feature type="region of interest" description="Disordered" evidence="1">
    <location>
        <begin position="203"/>
        <end position="273"/>
    </location>
</feature>
<keyword evidence="2" id="KW-1133">Transmembrane helix</keyword>
<protein>
    <submittedName>
        <fullName evidence="3">Uncharacterized protein</fullName>
    </submittedName>
</protein>
<keyword evidence="4" id="KW-1185">Reference proteome</keyword>
<feature type="compositionally biased region" description="Polar residues" evidence="1">
    <location>
        <begin position="227"/>
        <end position="238"/>
    </location>
</feature>
<evidence type="ECO:0000256" key="2">
    <source>
        <dbReference type="SAM" id="Phobius"/>
    </source>
</evidence>
<keyword evidence="2" id="KW-0472">Membrane</keyword>
<dbReference type="Proteomes" id="UP000183530">
    <property type="component" value="Chromosome"/>
</dbReference>
<name>A0A1L2ZQW2_9MICC</name>
<reference evidence="3 4" key="1">
    <citation type="submission" date="2016-11" db="EMBL/GenBank/DDBJ databases">
        <title>Genome sequencing of Zhihengliuella aestuarii B18 antagonistic to Plasmodiophora brassicae.</title>
        <authorList>
            <person name="Luo Y."/>
        </authorList>
    </citation>
    <scope>NUCLEOTIDE SEQUENCE [LARGE SCALE GENOMIC DNA]</scope>
    <source>
        <strain evidence="3 4">B18</strain>
    </source>
</reference>
<keyword evidence="2" id="KW-0812">Transmembrane</keyword>
<feature type="transmembrane region" description="Helical" evidence="2">
    <location>
        <begin position="136"/>
        <end position="157"/>
    </location>
</feature>
<evidence type="ECO:0000313" key="4">
    <source>
        <dbReference type="Proteomes" id="UP000183530"/>
    </source>
</evidence>
<dbReference type="EMBL" id="CP018135">
    <property type="protein sequence ID" value="APF41381.1"/>
    <property type="molecule type" value="Genomic_DNA"/>
</dbReference>
<dbReference type="AlphaFoldDB" id="A0A1L2ZQW2"/>
<dbReference type="KEGG" id="nae:BHE16_10690"/>
<evidence type="ECO:0000256" key="1">
    <source>
        <dbReference type="SAM" id="MobiDB-lite"/>
    </source>
</evidence>